<proteinExistence type="predicted"/>
<dbReference type="KEGG" id="vg:15926740"/>
<evidence type="ECO:0000313" key="3">
    <source>
        <dbReference type="Proteomes" id="UP000201461"/>
    </source>
</evidence>
<dbReference type="OrthoDB" id="38622at10239"/>
<keyword evidence="1" id="KW-0812">Transmembrane</keyword>
<organism evidence="2 3">
    <name type="scientific">Vibrio phage nt-1</name>
    <dbReference type="NCBI Taxonomy" id="115992"/>
    <lineage>
        <taxon>Viruses</taxon>
        <taxon>Duplodnaviria</taxon>
        <taxon>Heunggongvirae</taxon>
        <taxon>Uroviricota</taxon>
        <taxon>Caudoviricetes</taxon>
        <taxon>Pantevenvirales</taxon>
        <taxon>Straboviridae</taxon>
        <taxon>Mylasvirus</taxon>
        <taxon>Mylasvirus persius</taxon>
    </lineage>
</organism>
<feature type="transmembrane region" description="Helical" evidence="1">
    <location>
        <begin position="7"/>
        <end position="28"/>
    </location>
</feature>
<dbReference type="RefSeq" id="YP_008125435.1">
    <property type="nucleotide sequence ID" value="NC_021529.2"/>
</dbReference>
<sequence length="88" mass="10100">MTEAKQTIWLPHVVLTYFHAALVLLNLWTASSMYESNVPMLIGLMPGMSIGMSLTLVLFMWDKNKETFIDDIKQPFKLRINKRGNNNA</sequence>
<evidence type="ECO:0000313" key="2">
    <source>
        <dbReference type="EMBL" id="AGN30286.1"/>
    </source>
</evidence>
<reference evidence="2 3" key="1">
    <citation type="journal article" date="2014" name="Genome Biol. Evol.">
        <title>Composite Conserved Promoter-Terminator Motifs (PeSLs) that Mediate Modular Shuffling in the Diverse T4-Like Myoviruses.</title>
        <authorList>
            <person name="Comeau A.M."/>
            <person name="Arbiol C."/>
            <person name="Krisch H.M."/>
        </authorList>
    </citation>
    <scope>NUCLEOTIDE SEQUENCE [LARGE SCALE GENOMIC DNA]</scope>
</reference>
<dbReference type="EMBL" id="HQ317393">
    <property type="protein sequence ID" value="AGN30286.1"/>
    <property type="molecule type" value="Genomic_DNA"/>
</dbReference>
<feature type="transmembrane region" description="Helical" evidence="1">
    <location>
        <begin position="40"/>
        <end position="61"/>
    </location>
</feature>
<gene>
    <name evidence="2" type="ORF">VPFG_00287</name>
</gene>
<keyword evidence="1" id="KW-1133">Transmembrane helix</keyword>
<dbReference type="GeneID" id="15926740"/>
<accession>R9TES1</accession>
<keyword evidence="3" id="KW-1185">Reference proteome</keyword>
<keyword evidence="1" id="KW-0472">Membrane</keyword>
<evidence type="ECO:0000256" key="1">
    <source>
        <dbReference type="SAM" id="Phobius"/>
    </source>
</evidence>
<protein>
    <submittedName>
        <fullName evidence="2">Uncharacterized protein</fullName>
    </submittedName>
</protein>
<name>R9TES1_9CAUD</name>
<dbReference type="Proteomes" id="UP000201461">
    <property type="component" value="Segment"/>
</dbReference>